<protein>
    <submittedName>
        <fullName evidence="2">Uncharacterized protein</fullName>
    </submittedName>
</protein>
<organism evidence="2 3">
    <name type="scientific">Enterococcus wangshanyuanii</name>
    <dbReference type="NCBI Taxonomy" id="2005703"/>
    <lineage>
        <taxon>Bacteria</taxon>
        <taxon>Bacillati</taxon>
        <taxon>Bacillota</taxon>
        <taxon>Bacilli</taxon>
        <taxon>Lactobacillales</taxon>
        <taxon>Enterococcaceae</taxon>
        <taxon>Enterococcus</taxon>
    </lineage>
</organism>
<feature type="transmembrane region" description="Helical" evidence="1">
    <location>
        <begin position="37"/>
        <end position="54"/>
    </location>
</feature>
<comment type="caution">
    <text evidence="2">The sequence shown here is derived from an EMBL/GenBank/DDBJ whole genome shotgun (WGS) entry which is preliminary data.</text>
</comment>
<dbReference type="Proteomes" id="UP000630615">
    <property type="component" value="Unassembled WGS sequence"/>
</dbReference>
<sequence>MKFFQAMNALLAFFLELLAIFILVTICLVRVSNLLTTSIFAVLASIHLAGSAYLKKR</sequence>
<evidence type="ECO:0000313" key="3">
    <source>
        <dbReference type="Proteomes" id="UP000630615"/>
    </source>
</evidence>
<evidence type="ECO:0000313" key="2">
    <source>
        <dbReference type="EMBL" id="GGD04669.1"/>
    </source>
</evidence>
<reference evidence="3" key="1">
    <citation type="journal article" date="2019" name="Int. J. Syst. Evol. Microbiol.">
        <title>The Global Catalogue of Microorganisms (GCM) 10K type strain sequencing project: providing services to taxonomists for standard genome sequencing and annotation.</title>
        <authorList>
            <consortium name="The Broad Institute Genomics Platform"/>
            <consortium name="The Broad Institute Genome Sequencing Center for Infectious Disease"/>
            <person name="Wu L."/>
            <person name="Ma J."/>
        </authorList>
    </citation>
    <scope>NUCLEOTIDE SEQUENCE [LARGE SCALE GENOMIC DNA]</scope>
    <source>
        <strain evidence="3">CGMCC 1.15942</strain>
    </source>
</reference>
<accession>A0ABQ1PVM2</accession>
<evidence type="ECO:0000256" key="1">
    <source>
        <dbReference type="SAM" id="Phobius"/>
    </source>
</evidence>
<gene>
    <name evidence="2" type="ORF">GCM10011573_37700</name>
</gene>
<name>A0ABQ1PVM2_9ENTE</name>
<keyword evidence="1" id="KW-1133">Transmembrane helix</keyword>
<dbReference type="EMBL" id="BMKI01000019">
    <property type="protein sequence ID" value="GGD04669.1"/>
    <property type="molecule type" value="Genomic_DNA"/>
</dbReference>
<proteinExistence type="predicted"/>
<keyword evidence="1" id="KW-0812">Transmembrane</keyword>
<dbReference type="RefSeq" id="WP_157894256.1">
    <property type="nucleotide sequence ID" value="NZ_BMKI01000019.1"/>
</dbReference>
<feature type="transmembrane region" description="Helical" evidence="1">
    <location>
        <begin position="9"/>
        <end position="31"/>
    </location>
</feature>
<keyword evidence="3" id="KW-1185">Reference proteome</keyword>
<keyword evidence="1" id="KW-0472">Membrane</keyword>